<evidence type="ECO:0000256" key="8">
    <source>
        <dbReference type="SAM" id="MobiDB-lite"/>
    </source>
</evidence>
<dbReference type="InterPro" id="IPR019734">
    <property type="entry name" value="TPR_rpt"/>
</dbReference>
<comment type="similarity">
    <text evidence="2">Belongs to the NASP family.</text>
</comment>
<dbReference type="Gene3D" id="1.25.40.10">
    <property type="entry name" value="Tetratricopeptide repeat domain"/>
    <property type="match status" value="1"/>
</dbReference>
<feature type="region of interest" description="Disordered" evidence="8">
    <location>
        <begin position="369"/>
        <end position="391"/>
    </location>
</feature>
<dbReference type="SMART" id="SM00028">
    <property type="entry name" value="TPR"/>
    <property type="match status" value="3"/>
</dbReference>
<name>A0AA88ICJ2_ARTSF</name>
<sequence>MEGTSNIQEKTECEDLQRAYELESVGKKNLLSENYADAVADLSEACQIFSELFGDLSEKCASVQFAYGSALLGLAREESAVLANEGESSDEEEENPSKEEEEPSKLGKNGEAGKLDKQKVEKKSVEQVESEKTEDKEENPNETLDQDEEEDVSNLQVAWEVLDLARQTYERLYSNGEEDAGKKLANTLRALGEVAMESDNYPQAIEDFGKCLEIQVKVLPSDDRAISETHFNMGSAYSCNGEITNAISSYKTSISILEEKMSNLKKEASSSETEEAAKKAAMEEIEDITRVISDIKERMEDTVEAKKEVMETIDLVKPAVEKKVYSAVFGGDMSEFGETTSGFDVPSIGSAESVATSSSVKSVNLITAVKRKAPKAEENDRSDEKKPKVEP</sequence>
<dbReference type="InterPro" id="IPR019544">
    <property type="entry name" value="Tetratricopeptide_SHNi-TPR_dom"/>
</dbReference>
<evidence type="ECO:0000313" key="11">
    <source>
        <dbReference type="Proteomes" id="UP001187531"/>
    </source>
</evidence>
<gene>
    <name evidence="10" type="ORF">QYM36_005873</name>
</gene>
<evidence type="ECO:0000256" key="5">
    <source>
        <dbReference type="ARBA" id="ARBA00023242"/>
    </source>
</evidence>
<comment type="caution">
    <text evidence="10">The sequence shown here is derived from an EMBL/GenBank/DDBJ whole genome shotgun (WGS) entry which is preliminary data.</text>
</comment>
<dbReference type="GO" id="GO:0042393">
    <property type="term" value="F:histone binding"/>
    <property type="evidence" value="ECO:0007669"/>
    <property type="project" value="TreeGrafter"/>
</dbReference>
<evidence type="ECO:0000259" key="9">
    <source>
        <dbReference type="Pfam" id="PF10516"/>
    </source>
</evidence>
<dbReference type="Proteomes" id="UP001187531">
    <property type="component" value="Unassembled WGS sequence"/>
</dbReference>
<feature type="coiled-coil region" evidence="7">
    <location>
        <begin position="247"/>
        <end position="298"/>
    </location>
</feature>
<evidence type="ECO:0000256" key="4">
    <source>
        <dbReference type="ARBA" id="ARBA00022803"/>
    </source>
</evidence>
<feature type="repeat" description="TPR" evidence="6">
    <location>
        <begin position="227"/>
        <end position="260"/>
    </location>
</feature>
<dbReference type="PANTHER" id="PTHR15081">
    <property type="entry name" value="NUCLEAR AUTOANTIGENIC SPERM PROTEIN NASP -RELATED"/>
    <property type="match status" value="1"/>
</dbReference>
<feature type="compositionally biased region" description="Basic and acidic residues" evidence="8">
    <location>
        <begin position="111"/>
        <end position="139"/>
    </location>
</feature>
<feature type="region of interest" description="Disordered" evidence="8">
    <location>
        <begin position="80"/>
        <end position="152"/>
    </location>
</feature>
<dbReference type="GO" id="GO:0034080">
    <property type="term" value="P:CENP-A containing chromatin assembly"/>
    <property type="evidence" value="ECO:0007669"/>
    <property type="project" value="TreeGrafter"/>
</dbReference>
<dbReference type="GO" id="GO:0006335">
    <property type="term" value="P:DNA replication-dependent chromatin assembly"/>
    <property type="evidence" value="ECO:0007669"/>
    <property type="project" value="TreeGrafter"/>
</dbReference>
<dbReference type="InterPro" id="IPR051730">
    <property type="entry name" value="NASP-like"/>
</dbReference>
<comment type="subcellular location">
    <subcellularLocation>
        <location evidence="1">Nucleus</location>
    </subcellularLocation>
</comment>
<organism evidence="10 11">
    <name type="scientific">Artemia franciscana</name>
    <name type="common">Brine shrimp</name>
    <name type="synonym">Artemia sanfranciscana</name>
    <dbReference type="NCBI Taxonomy" id="6661"/>
    <lineage>
        <taxon>Eukaryota</taxon>
        <taxon>Metazoa</taxon>
        <taxon>Ecdysozoa</taxon>
        <taxon>Arthropoda</taxon>
        <taxon>Crustacea</taxon>
        <taxon>Branchiopoda</taxon>
        <taxon>Anostraca</taxon>
        <taxon>Artemiidae</taxon>
        <taxon>Artemia</taxon>
    </lineage>
</organism>
<dbReference type="SUPFAM" id="SSF48452">
    <property type="entry name" value="TPR-like"/>
    <property type="match status" value="1"/>
</dbReference>
<dbReference type="AlphaFoldDB" id="A0AA88ICJ2"/>
<keyword evidence="11" id="KW-1185">Reference proteome</keyword>
<feature type="compositionally biased region" description="Basic and acidic residues" evidence="8">
    <location>
        <begin position="374"/>
        <end position="391"/>
    </location>
</feature>
<dbReference type="EMBL" id="JAVRJZ010000009">
    <property type="protein sequence ID" value="KAK2718682.1"/>
    <property type="molecule type" value="Genomic_DNA"/>
</dbReference>
<proteinExistence type="inferred from homology"/>
<dbReference type="PANTHER" id="PTHR15081:SF1">
    <property type="entry name" value="NUCLEAR AUTOANTIGENIC SPERM PROTEIN"/>
    <property type="match status" value="1"/>
</dbReference>
<keyword evidence="5" id="KW-0539">Nucleus</keyword>
<accession>A0AA88ICJ2</accession>
<feature type="domain" description="Tetratricopeptide SHNi-TPR" evidence="9">
    <location>
        <begin position="185"/>
        <end position="221"/>
    </location>
</feature>
<evidence type="ECO:0000256" key="2">
    <source>
        <dbReference type="ARBA" id="ARBA00008402"/>
    </source>
</evidence>
<dbReference type="GO" id="GO:0005654">
    <property type="term" value="C:nucleoplasm"/>
    <property type="evidence" value="ECO:0007669"/>
    <property type="project" value="TreeGrafter"/>
</dbReference>
<evidence type="ECO:0000313" key="10">
    <source>
        <dbReference type="EMBL" id="KAK2718682.1"/>
    </source>
</evidence>
<keyword evidence="7" id="KW-0175">Coiled coil</keyword>
<evidence type="ECO:0000256" key="3">
    <source>
        <dbReference type="ARBA" id="ARBA00022737"/>
    </source>
</evidence>
<reference evidence="10" key="1">
    <citation type="submission" date="2023-07" db="EMBL/GenBank/DDBJ databases">
        <title>Chromosome-level genome assembly of Artemia franciscana.</title>
        <authorList>
            <person name="Jo E."/>
        </authorList>
    </citation>
    <scope>NUCLEOTIDE SEQUENCE</scope>
    <source>
        <tissue evidence="10">Whole body</tissue>
    </source>
</reference>
<evidence type="ECO:0000256" key="7">
    <source>
        <dbReference type="SAM" id="Coils"/>
    </source>
</evidence>
<dbReference type="InterPro" id="IPR011990">
    <property type="entry name" value="TPR-like_helical_dom_sf"/>
</dbReference>
<evidence type="ECO:0000256" key="6">
    <source>
        <dbReference type="PROSITE-ProRule" id="PRU00339"/>
    </source>
</evidence>
<protein>
    <recommendedName>
        <fullName evidence="9">Tetratricopeptide SHNi-TPR domain-containing protein</fullName>
    </recommendedName>
</protein>
<feature type="repeat" description="TPR" evidence="6">
    <location>
        <begin position="185"/>
        <end position="218"/>
    </location>
</feature>
<keyword evidence="4 6" id="KW-0802">TPR repeat</keyword>
<dbReference type="PROSITE" id="PS50005">
    <property type="entry name" value="TPR"/>
    <property type="match status" value="2"/>
</dbReference>
<evidence type="ECO:0000256" key="1">
    <source>
        <dbReference type="ARBA" id="ARBA00004123"/>
    </source>
</evidence>
<feature type="compositionally biased region" description="Acidic residues" evidence="8">
    <location>
        <begin position="87"/>
        <end position="102"/>
    </location>
</feature>
<dbReference type="Pfam" id="PF10516">
    <property type="entry name" value="SHNi-TPR"/>
    <property type="match status" value="1"/>
</dbReference>
<keyword evidence="3" id="KW-0677">Repeat</keyword>